<evidence type="ECO:0000313" key="3">
    <source>
        <dbReference type="Proteomes" id="UP000182712"/>
    </source>
</evidence>
<name>A0A1H9LHJ7_9STRE</name>
<accession>A0A1H9LHJ7</accession>
<evidence type="ECO:0008006" key="5">
    <source>
        <dbReference type="Google" id="ProtNLM"/>
    </source>
</evidence>
<dbReference type="Proteomes" id="UP000182764">
    <property type="component" value="Unassembled WGS sequence"/>
</dbReference>
<protein>
    <recommendedName>
        <fullName evidence="5">Conjugative transposon protein</fullName>
    </recommendedName>
</protein>
<dbReference type="Pfam" id="PF12687">
    <property type="entry name" value="DUF3801"/>
    <property type="match status" value="1"/>
</dbReference>
<dbReference type="EMBL" id="FOGM01000001">
    <property type="protein sequence ID" value="SER10982.1"/>
    <property type="molecule type" value="Genomic_DNA"/>
</dbReference>
<proteinExistence type="predicted"/>
<organism evidence="2 3">
    <name type="scientific">Streptococcus gallolyticus</name>
    <dbReference type="NCBI Taxonomy" id="315405"/>
    <lineage>
        <taxon>Bacteria</taxon>
        <taxon>Bacillati</taxon>
        <taxon>Bacillota</taxon>
        <taxon>Bacilli</taxon>
        <taxon>Lactobacillales</taxon>
        <taxon>Streptococcaceae</taxon>
        <taxon>Streptococcus</taxon>
    </lineage>
</organism>
<gene>
    <name evidence="1" type="ORF">SAMN04487839_11911</name>
    <name evidence="2" type="ORF">SAMN04487840_10195</name>
</gene>
<dbReference type="EMBL" id="FOBM01000019">
    <property type="protein sequence ID" value="SEM37520.1"/>
    <property type="molecule type" value="Genomic_DNA"/>
</dbReference>
<dbReference type="Proteomes" id="UP000182712">
    <property type="component" value="Unassembled WGS sequence"/>
</dbReference>
<dbReference type="InterPro" id="IPR024234">
    <property type="entry name" value="DUF3801"/>
</dbReference>
<reference evidence="3 4" key="1">
    <citation type="submission" date="2016-10" db="EMBL/GenBank/DDBJ databases">
        <authorList>
            <person name="de Groot N.N."/>
        </authorList>
    </citation>
    <scope>NUCLEOTIDE SEQUENCE [LARGE SCALE GENOMIC DNA]</scope>
    <source>
        <strain evidence="1 4">VTM1R29</strain>
        <strain evidence="2 3">VTM2R47</strain>
    </source>
</reference>
<dbReference type="RefSeq" id="WP_074596907.1">
    <property type="nucleotide sequence ID" value="NZ_FNUH01000014.1"/>
</dbReference>
<evidence type="ECO:0000313" key="2">
    <source>
        <dbReference type="EMBL" id="SER10982.1"/>
    </source>
</evidence>
<evidence type="ECO:0000313" key="1">
    <source>
        <dbReference type="EMBL" id="SEM37520.1"/>
    </source>
</evidence>
<evidence type="ECO:0000313" key="4">
    <source>
        <dbReference type="Proteomes" id="UP000182764"/>
    </source>
</evidence>
<dbReference type="AlphaFoldDB" id="A0A1H9LHJ7"/>
<sequence>MEQEQILDKGARVTLDTGRQLFQFLAYAAGQLYKVYDERKLTGKQSYKNFFNQNSLTKDHIDFLEADVNLKKFTKELEKSGVRFAFKDNSDGTKQVWFEAHNREVIADALRQTLNEIINDPKKAKEKYMKSEKELTPKEQITKIKEATKEKVDTVKAKKKGKSI</sequence>